<accession>A0A4Y2MBN8</accession>
<protein>
    <submittedName>
        <fullName evidence="5">Peripheral plasma membrane protein CASK</fullName>
    </submittedName>
</protein>
<dbReference type="InterPro" id="IPR036028">
    <property type="entry name" value="SH3-like_dom_sf"/>
</dbReference>
<dbReference type="PROSITE" id="PS50002">
    <property type="entry name" value="SH3"/>
    <property type="match status" value="1"/>
</dbReference>
<dbReference type="InterPro" id="IPR050716">
    <property type="entry name" value="MAGUK"/>
</dbReference>
<evidence type="ECO:0000256" key="3">
    <source>
        <dbReference type="SAM" id="MobiDB-lite"/>
    </source>
</evidence>
<dbReference type="PANTHER" id="PTHR23122">
    <property type="entry name" value="MEMBRANE-ASSOCIATED GUANYLATE KINASE MAGUK"/>
    <property type="match status" value="1"/>
</dbReference>
<keyword evidence="1 2" id="KW-0728">SH3 domain</keyword>
<dbReference type="Gene3D" id="2.30.30.40">
    <property type="entry name" value="SH3 Domains"/>
    <property type="match status" value="1"/>
</dbReference>
<gene>
    <name evidence="5" type="primary">Cask_0</name>
    <name evidence="5" type="ORF">AVEN_265368_1</name>
</gene>
<dbReference type="OrthoDB" id="336747at2759"/>
<comment type="caution">
    <text evidence="5">The sequence shown here is derived from an EMBL/GenBank/DDBJ whole genome shotgun (WGS) entry which is preliminary data.</text>
</comment>
<evidence type="ECO:0000313" key="6">
    <source>
        <dbReference type="Proteomes" id="UP000499080"/>
    </source>
</evidence>
<dbReference type="Proteomes" id="UP000499080">
    <property type="component" value="Unassembled WGS sequence"/>
</dbReference>
<sequence>MCYRCNEQCEWFQKQARVNDLLAQKLATFFKNDKNRKDKGLKKFVIGRQPLRYMENILKIYVRAQFDYDPNEDDLIPCAQAGVAFKTGDILQIISKDDHNWWQARREGSDGTAGLIPSPELQEWRTACLLQESSKNDQGQPPLPFPTALLPQPHNPLTKKRLLSL</sequence>
<dbReference type="AlphaFoldDB" id="A0A4Y2MBN8"/>
<evidence type="ECO:0000256" key="1">
    <source>
        <dbReference type="ARBA" id="ARBA00022443"/>
    </source>
</evidence>
<keyword evidence="6" id="KW-1185">Reference proteome</keyword>
<evidence type="ECO:0000259" key="4">
    <source>
        <dbReference type="PROSITE" id="PS50002"/>
    </source>
</evidence>
<dbReference type="SUPFAM" id="SSF50044">
    <property type="entry name" value="SH3-domain"/>
    <property type="match status" value="1"/>
</dbReference>
<feature type="domain" description="SH3" evidence="4">
    <location>
        <begin position="57"/>
        <end position="126"/>
    </location>
</feature>
<dbReference type="SMART" id="SM00326">
    <property type="entry name" value="SH3"/>
    <property type="match status" value="1"/>
</dbReference>
<name>A0A4Y2MBN8_ARAVE</name>
<dbReference type="InterPro" id="IPR001452">
    <property type="entry name" value="SH3_domain"/>
</dbReference>
<dbReference type="Pfam" id="PF00018">
    <property type="entry name" value="SH3_1"/>
    <property type="match status" value="1"/>
</dbReference>
<proteinExistence type="predicted"/>
<evidence type="ECO:0000313" key="5">
    <source>
        <dbReference type="EMBL" id="GBN24049.1"/>
    </source>
</evidence>
<reference evidence="5 6" key="1">
    <citation type="journal article" date="2019" name="Sci. Rep.">
        <title>Orb-weaving spider Araneus ventricosus genome elucidates the spidroin gene catalogue.</title>
        <authorList>
            <person name="Kono N."/>
            <person name="Nakamura H."/>
            <person name="Ohtoshi R."/>
            <person name="Moran D.A.P."/>
            <person name="Shinohara A."/>
            <person name="Yoshida Y."/>
            <person name="Fujiwara M."/>
            <person name="Mori M."/>
            <person name="Tomita M."/>
            <person name="Arakawa K."/>
        </authorList>
    </citation>
    <scope>NUCLEOTIDE SEQUENCE [LARGE SCALE GENOMIC DNA]</scope>
</reference>
<feature type="region of interest" description="Disordered" evidence="3">
    <location>
        <begin position="133"/>
        <end position="165"/>
    </location>
</feature>
<evidence type="ECO:0000256" key="2">
    <source>
        <dbReference type="PROSITE-ProRule" id="PRU00192"/>
    </source>
</evidence>
<dbReference type="EMBL" id="BGPR01007072">
    <property type="protein sequence ID" value="GBN24049.1"/>
    <property type="molecule type" value="Genomic_DNA"/>
</dbReference>
<organism evidence="5 6">
    <name type="scientific">Araneus ventricosus</name>
    <name type="common">Orbweaver spider</name>
    <name type="synonym">Epeira ventricosa</name>
    <dbReference type="NCBI Taxonomy" id="182803"/>
    <lineage>
        <taxon>Eukaryota</taxon>
        <taxon>Metazoa</taxon>
        <taxon>Ecdysozoa</taxon>
        <taxon>Arthropoda</taxon>
        <taxon>Chelicerata</taxon>
        <taxon>Arachnida</taxon>
        <taxon>Araneae</taxon>
        <taxon>Araneomorphae</taxon>
        <taxon>Entelegynae</taxon>
        <taxon>Araneoidea</taxon>
        <taxon>Araneidae</taxon>
        <taxon>Araneus</taxon>
    </lineage>
</organism>